<feature type="domain" description="CARDB" evidence="3">
    <location>
        <begin position="1621"/>
        <end position="1714"/>
    </location>
</feature>
<evidence type="ECO:0008006" key="9">
    <source>
        <dbReference type="Google" id="ProtNLM"/>
    </source>
</evidence>
<feature type="domain" description="FixG C-terminal immunoglobulin-like" evidence="6">
    <location>
        <begin position="385"/>
        <end position="471"/>
    </location>
</feature>
<comment type="caution">
    <text evidence="7">The sequence shown here is derived from an EMBL/GenBank/DDBJ whole genome shotgun (WGS) entry which is preliminary data.</text>
</comment>
<evidence type="ECO:0000259" key="6">
    <source>
        <dbReference type="Pfam" id="PF11614"/>
    </source>
</evidence>
<evidence type="ECO:0000259" key="4">
    <source>
        <dbReference type="Pfam" id="PF10633"/>
    </source>
</evidence>
<organism evidence="7 8">
    <name type="scientific">Marine Group III euryarchaeote CG-Epi2</name>
    <dbReference type="NCBI Taxonomy" id="1888996"/>
    <lineage>
        <taxon>Archaea</taxon>
        <taxon>Methanobacteriati</taxon>
        <taxon>Thermoplasmatota</taxon>
        <taxon>Thermoplasmata</taxon>
        <taxon>Candidatus Thermoprofundales</taxon>
    </lineage>
</organism>
<feature type="domain" description="TUG ubiquitin-like" evidence="5">
    <location>
        <begin position="1839"/>
        <end position="1898"/>
    </location>
</feature>
<evidence type="ECO:0000313" key="7">
    <source>
        <dbReference type="EMBL" id="OIR23142.1"/>
    </source>
</evidence>
<proteinExistence type="predicted"/>
<dbReference type="EMBL" id="MIYZ01000001">
    <property type="protein sequence ID" value="OIR23142.1"/>
    <property type="molecule type" value="Genomic_DNA"/>
</dbReference>
<name>A0A1J5UFR4_9ARCH</name>
<dbReference type="Pfam" id="PF11614">
    <property type="entry name" value="FixG_C"/>
    <property type="match status" value="1"/>
</dbReference>
<keyword evidence="2" id="KW-0472">Membrane</keyword>
<feature type="region of interest" description="Disordered" evidence="1">
    <location>
        <begin position="1796"/>
        <end position="1824"/>
    </location>
</feature>
<keyword evidence="2" id="KW-1133">Transmembrane helix</keyword>
<keyword evidence="2" id="KW-0812">Transmembrane</keyword>
<dbReference type="InterPro" id="IPR029071">
    <property type="entry name" value="Ubiquitin-like_domsf"/>
</dbReference>
<accession>A0A1J5UFR4</accession>
<dbReference type="InterPro" id="IPR021569">
    <property type="entry name" value="TUG-UBL1"/>
</dbReference>
<dbReference type="PANTHER" id="PTHR39198">
    <property type="entry name" value="HYPOTHETICAL MEMBRANE PROTEIN, CONSERVED"/>
    <property type="match status" value="1"/>
</dbReference>
<evidence type="ECO:0000256" key="2">
    <source>
        <dbReference type="SAM" id="Phobius"/>
    </source>
</evidence>
<evidence type="ECO:0000259" key="5">
    <source>
        <dbReference type="Pfam" id="PF11470"/>
    </source>
</evidence>
<evidence type="ECO:0000259" key="3">
    <source>
        <dbReference type="Pfam" id="PF07705"/>
    </source>
</evidence>
<sequence>MSLNQTNWLAIALTFVLAGLFFVLISGGAEAVDYKHQISLSPSTQEGEPEETLTYTVTIENQGTNDDTYNLGIASTIPTGWSMYVLPAQISINDDTSGTVTLYVEIGNRTNAVGGVTKQFSVYCQSAGEASNNETTAGSAKVKKIYGTSLTTGVSEISVDPNTAATFSITVKNDKGNTEDTITFSQTSTGTDAWSFTLPGSISLDPDESSTVSFSITPDIEALAGLKSINFFANSEDDETSYSISVTVRVNQLPALEVSKVGSSAQDIEAGKRVYYSFLVTNKGNAVDSFDIAVISDGIPDGWEASLDNDEISSLGVDQSINLTDVLVVKAPNSAAADVVATIQVKVTSQENASVSKTFTSRSTVLQKYDPKITIVGGDTQSANPDVEVTYNLKVENQGNGEDEITLSLTGSNSTWGTLGESSFTLAAGANATTTLRVTAPEDTTAQNGYKITIRATAEDTTTQKNRDVFLNVNQVYEVSVSVSGDTTQSGDPGDTLSYSISVKNKGNSDDTIALSLEGDKASWGSIVEDLDLEKGQTKVVNLTVNIDEDAVVGDNIITVNGTSEDSASAYDTSSVTTSVNKQYKVDLIVSSKSGDPGAELIYPMRVQNKGTGTDSFKLLINDYPANWIVQLESEYVEEVAAGGEQTVNVTITIPSGEQNQAFITNITASSLGASDENPPKWVNTTVGVTTIVNQEYWIDLSVESSTVDAIIGTPVTVTITVDNLGTGDDIVALSSTAPDGWTGLEFNTSFLNVVEGSSGLVGLSITVPEGTNKGDYAVNVSGVSNCDTCANGTKSQDALTLTIKVELSRGVELNADVTSIEKTPGSSAVFSVDVKNTGDGSDTILMSILDDDLLWASVDPASVVLGKDETASVTITVALPEYDLNNITTQERDALEGTQYEVRIKAKSSGDLSVSDVDDLTTNIGQIYGASLTVVGTDTIETYPSTEDSANDRREKFTLKLINTGNRNDNVNVETVATSYPDEWTVSIFTSASCSSGSFTGSINAGESKYLYLCITPDADSDANNYTIITEASAGSGAEPAVQASTTLDVREPVRSVTLGVADGEEEVTLSPEAGNEEKNTARFKITVQNTGSHDDKFTAELDNVLGAGWESDFFTKNSGNPGSSSDKWSTTGQALEKDQTKSLWFIAEVDADEVDEGNYTMSITVRNSEEETQSTTAVIINIAAPRRDMSATAIDEFQEIYPDYGGTSTQNSVKFKVKLDNTGSNPDIFIPEIVSTLDDDWAVTFWQDSSKTQSWSTTSGLSIDDGELDDLWVFVEVADQADEGNYTIQISVRDEEDDPNAREDISLIVIVQRPELTITQSDITLEIDGVVGNASQVQDGDTVVILVDVQNIGSADADDVRIEIYFYPKQAPTDNEVATSEDWLGFEFDEGENTWIYSLYDKTTNIKSANQKSIASDDWLIKGGEWYVEVRADYDDDDDNGKILEPNENNNDARYSELLRVKPDLAIDSMRIDSKYAGNPASSVPNIDDIVTFTVTVSNTGAADVNGARLYITADSSEDNEVLKDRTNKDYVDFDVDAGETTDVRFRWKAVEEEWTTFRAEINPVCDDFGIFECETAGDGFSPETGHMFDELGRYADNEYPRSGVFEQSESEVKFEILPDFVIKKVSMDPRNPEVDEDVEITVTIENRGNADWEVSTKPLQVIFEDGTGTELTAQVGESINKGDTAEVKFSWKVPNEDNKDELDLTYTIDAGSGNFEIKQCNSCDSATNGGGTDNDEFQDTLPLVLSAVLGEIEFISDLTERELIKGVPLLWPVLLGVGLVIAMVAVPVLRRRSGRSGGSRARPSDDESSDDEPSEEAAAPAAVPSKIGVVIVSSVDGKTANVKVPSNMPVNKLLQNCIEKFQLPHSNFAVMLNGAPVDVNLSLADAGLSDSCQIDLVPLE</sequence>
<dbReference type="InterPro" id="IPR013783">
    <property type="entry name" value="Ig-like_fold"/>
</dbReference>
<feature type="compositionally biased region" description="Acidic residues" evidence="1">
    <location>
        <begin position="1809"/>
        <end position="1818"/>
    </location>
</feature>
<dbReference type="Pfam" id="PF07705">
    <property type="entry name" value="CARDB"/>
    <property type="match status" value="1"/>
</dbReference>
<feature type="transmembrane region" description="Helical" evidence="2">
    <location>
        <begin position="1772"/>
        <end position="1792"/>
    </location>
</feature>
<dbReference type="InterPro" id="IPR018905">
    <property type="entry name" value="A-galactase_NEW3"/>
</dbReference>
<dbReference type="SUPFAM" id="SSF54236">
    <property type="entry name" value="Ubiquitin-like"/>
    <property type="match status" value="1"/>
</dbReference>
<dbReference type="Pfam" id="PF10633">
    <property type="entry name" value="NPCBM_assoc"/>
    <property type="match status" value="1"/>
</dbReference>
<dbReference type="InterPro" id="IPR011635">
    <property type="entry name" value="CARDB"/>
</dbReference>
<evidence type="ECO:0000313" key="8">
    <source>
        <dbReference type="Proteomes" id="UP000183615"/>
    </source>
</evidence>
<dbReference type="InterPro" id="IPR032879">
    <property type="entry name" value="FixG_C"/>
</dbReference>
<feature type="domain" description="Alpha-galactosidase NEW3" evidence="4">
    <location>
        <begin position="712"/>
        <end position="781"/>
    </location>
</feature>
<reference evidence="7 8" key="1">
    <citation type="submission" date="2016-08" db="EMBL/GenBank/DDBJ databases">
        <title>New Insights into Marine Group III Euryarchaeota, from dark to light.</title>
        <authorList>
            <person name="Haro-Moreno J.M."/>
            <person name="Rodriguez-Valera F."/>
            <person name="Lopez-Garcia P."/>
            <person name="Moreira D."/>
            <person name="Martin-Cuadrado A.B."/>
        </authorList>
    </citation>
    <scope>NUCLEOTIDE SEQUENCE [LARGE SCALE GENOMIC DNA]</scope>
    <source>
        <strain evidence="7">CG-Epi2</strain>
    </source>
</reference>
<dbReference type="Proteomes" id="UP000183615">
    <property type="component" value="Unassembled WGS sequence"/>
</dbReference>
<gene>
    <name evidence="7" type="ORF">BET99_00335</name>
</gene>
<dbReference type="Pfam" id="PF11470">
    <property type="entry name" value="TUG-UBL1"/>
    <property type="match status" value="1"/>
</dbReference>
<dbReference type="Gene3D" id="2.60.40.10">
    <property type="entry name" value="Immunoglobulins"/>
    <property type="match status" value="4"/>
</dbReference>
<protein>
    <recommendedName>
        <fullName evidence="9">Ubiquitin-like domain-containing protein</fullName>
    </recommendedName>
</protein>
<dbReference type="PANTHER" id="PTHR39198:SF1">
    <property type="entry name" value="ALPHA-GALACTOSIDASE NEW3 DOMAIN-CONTAINING PROTEIN"/>
    <property type="match status" value="1"/>
</dbReference>
<evidence type="ECO:0000256" key="1">
    <source>
        <dbReference type="SAM" id="MobiDB-lite"/>
    </source>
</evidence>
<dbReference type="Gene3D" id="3.10.20.90">
    <property type="entry name" value="Phosphatidylinositol 3-kinase Catalytic Subunit, Chain A, domain 1"/>
    <property type="match status" value="1"/>
</dbReference>